<dbReference type="RefSeq" id="XP_004996232.1">
    <property type="nucleotide sequence ID" value="XM_004996175.1"/>
</dbReference>
<dbReference type="PANTHER" id="PTHR11439:SF467">
    <property type="entry name" value="INTEGRASE CATALYTIC DOMAIN-CONTAINING PROTEIN"/>
    <property type="match status" value="1"/>
</dbReference>
<feature type="region of interest" description="Disordered" evidence="1">
    <location>
        <begin position="623"/>
        <end position="675"/>
    </location>
</feature>
<dbReference type="InterPro" id="IPR001584">
    <property type="entry name" value="Integrase_cat-core"/>
</dbReference>
<dbReference type="InterPro" id="IPR012337">
    <property type="entry name" value="RNaseH-like_sf"/>
</dbReference>
<feature type="compositionally biased region" description="Low complexity" evidence="1">
    <location>
        <begin position="58"/>
        <end position="78"/>
    </location>
</feature>
<dbReference type="Gene3D" id="3.30.420.10">
    <property type="entry name" value="Ribonuclease H-like superfamily/Ribonuclease H"/>
    <property type="match status" value="1"/>
</dbReference>
<dbReference type="Proteomes" id="UP000007799">
    <property type="component" value="Unassembled WGS sequence"/>
</dbReference>
<dbReference type="InterPro" id="IPR057670">
    <property type="entry name" value="SH3_retrovirus"/>
</dbReference>
<dbReference type="GeneID" id="16076818"/>
<evidence type="ECO:0000313" key="4">
    <source>
        <dbReference type="Proteomes" id="UP000007799"/>
    </source>
</evidence>
<reference evidence="3" key="1">
    <citation type="submission" date="2009-08" db="EMBL/GenBank/DDBJ databases">
        <title>Annotation of Salpingoeca rosetta.</title>
        <authorList>
            <consortium name="The Broad Institute Genome Sequencing Platform"/>
            <person name="Russ C."/>
            <person name="Cuomo C."/>
            <person name="Burger G."/>
            <person name="Gray M.W."/>
            <person name="Holland P.W.H."/>
            <person name="King N."/>
            <person name="Lang F.B.F."/>
            <person name="Roger A.J."/>
            <person name="Ruiz-Trillo I."/>
            <person name="Young S.K."/>
            <person name="Zeng Q."/>
            <person name="Gargeya S."/>
            <person name="Alvarado L."/>
            <person name="Berlin A."/>
            <person name="Chapman S.B."/>
            <person name="Chen Z."/>
            <person name="Freedman E."/>
            <person name="Gellesch M."/>
            <person name="Goldberg J."/>
            <person name="Griggs A."/>
            <person name="Gujja S."/>
            <person name="Heilman E."/>
            <person name="Heiman D."/>
            <person name="Howarth C."/>
            <person name="Mehta T."/>
            <person name="Neiman D."/>
            <person name="Pearson M."/>
            <person name="Roberts A."/>
            <person name="Saif S."/>
            <person name="Shea T."/>
            <person name="Shenoy N."/>
            <person name="Sisk P."/>
            <person name="Stolte C."/>
            <person name="Sykes S."/>
            <person name="White J."/>
            <person name="Yandava C."/>
            <person name="Haas B."/>
            <person name="Nusbaum C."/>
            <person name="Birren B."/>
        </authorList>
    </citation>
    <scope>NUCLEOTIDE SEQUENCE [LARGE SCALE GENOMIC DNA]</scope>
    <source>
        <strain evidence="3">ATCC 50818</strain>
    </source>
</reference>
<dbReference type="InterPro" id="IPR036397">
    <property type="entry name" value="RNaseH_sf"/>
</dbReference>
<dbReference type="InterPro" id="IPR013103">
    <property type="entry name" value="RVT_2"/>
</dbReference>
<dbReference type="SUPFAM" id="SSF53098">
    <property type="entry name" value="Ribonuclease H-like"/>
    <property type="match status" value="1"/>
</dbReference>
<feature type="compositionally biased region" description="Acidic residues" evidence="1">
    <location>
        <begin position="99"/>
        <end position="109"/>
    </location>
</feature>
<dbReference type="PANTHER" id="PTHR11439">
    <property type="entry name" value="GAG-POL-RELATED RETROTRANSPOSON"/>
    <property type="match status" value="1"/>
</dbReference>
<dbReference type="GO" id="GO:0015074">
    <property type="term" value="P:DNA integration"/>
    <property type="evidence" value="ECO:0007669"/>
    <property type="project" value="InterPro"/>
</dbReference>
<dbReference type="InterPro" id="IPR043502">
    <property type="entry name" value="DNA/RNA_pol_sf"/>
</dbReference>
<dbReference type="Pfam" id="PF25597">
    <property type="entry name" value="SH3_retrovirus"/>
    <property type="match status" value="1"/>
</dbReference>
<organism evidence="4">
    <name type="scientific">Salpingoeca rosetta (strain ATCC 50818 / BSB-021)</name>
    <dbReference type="NCBI Taxonomy" id="946362"/>
    <lineage>
        <taxon>Eukaryota</taxon>
        <taxon>Choanoflagellata</taxon>
        <taxon>Craspedida</taxon>
        <taxon>Salpingoecidae</taxon>
        <taxon>Salpingoeca</taxon>
    </lineage>
</organism>
<dbReference type="Pfam" id="PF14223">
    <property type="entry name" value="Retrotran_gag_2"/>
    <property type="match status" value="1"/>
</dbReference>
<feature type="region of interest" description="Disordered" evidence="1">
    <location>
        <begin position="299"/>
        <end position="321"/>
    </location>
</feature>
<feature type="region of interest" description="Disordered" evidence="1">
    <location>
        <begin position="52"/>
        <end position="142"/>
    </location>
</feature>
<dbReference type="SUPFAM" id="SSF56672">
    <property type="entry name" value="DNA/RNA polymerases"/>
    <property type="match status" value="1"/>
</dbReference>
<dbReference type="eggNOG" id="KOG0017">
    <property type="taxonomic scope" value="Eukaryota"/>
</dbReference>
<accession>F2U355</accession>
<evidence type="ECO:0000256" key="1">
    <source>
        <dbReference type="SAM" id="MobiDB-lite"/>
    </source>
</evidence>
<feature type="compositionally biased region" description="Basic residues" evidence="1">
    <location>
        <begin position="80"/>
        <end position="92"/>
    </location>
</feature>
<dbReference type="EMBL" id="GL832960">
    <property type="protein sequence ID" value="EGD82049.1"/>
    <property type="molecule type" value="Genomic_DNA"/>
</dbReference>
<feature type="domain" description="Integrase catalytic" evidence="2">
    <location>
        <begin position="378"/>
        <end position="555"/>
    </location>
</feature>
<evidence type="ECO:0000259" key="2">
    <source>
        <dbReference type="PROSITE" id="PS50994"/>
    </source>
</evidence>
<dbReference type="CDD" id="cd09272">
    <property type="entry name" value="RNase_HI_RT_Ty1"/>
    <property type="match status" value="2"/>
</dbReference>
<dbReference type="InParanoid" id="F2U355"/>
<protein>
    <recommendedName>
        <fullName evidence="2">Integrase catalytic domain-containing protein</fullName>
    </recommendedName>
</protein>
<dbReference type="PROSITE" id="PS50994">
    <property type="entry name" value="INTEGRASE"/>
    <property type="match status" value="1"/>
</dbReference>
<dbReference type="GO" id="GO:0003676">
    <property type="term" value="F:nucleic acid binding"/>
    <property type="evidence" value="ECO:0007669"/>
    <property type="project" value="InterPro"/>
</dbReference>
<keyword evidence="4" id="KW-1185">Reference proteome</keyword>
<evidence type="ECO:0000313" key="3">
    <source>
        <dbReference type="EMBL" id="EGD82049.1"/>
    </source>
</evidence>
<dbReference type="Pfam" id="PF07727">
    <property type="entry name" value="RVT_2"/>
    <property type="match status" value="1"/>
</dbReference>
<dbReference type="OMA" id="GHADGCR"/>
<feature type="compositionally biased region" description="Low complexity" evidence="1">
    <location>
        <begin position="117"/>
        <end position="126"/>
    </location>
</feature>
<sequence>MNLQQIMRPSSISADGIKVFAGAEQDANLFFITVEAKLIAAGIDAGIIAEGGADHQGDGQAPAAASSPSPSTHGASGPRTRSRAQRGPRRTGARHDVADHDDDDDEGDGDDHGAQPSSSSSSLHSSATPSGGAQVASRASGLLDPRDPQVDAAIFAFLLGVLTGHPLRLAITDNRGRSGVLALRRLRERYIRSGKDHVSRLRQQLSSTTWLPTDTVDTFMSRITDINSQLLAAGVSIPEDDLRTLVRNELPAEFDVAMRFMEREDPPPSLSKMTADLIQEERRLHRPKKRTPVLAIGGPSPGSFAASPMHAGTSPSDTSGGPCCPPAERVTCAFCNFRGHCAQQCRKLQAAKRYHVIDLRQILATLRNHGNGNGKRPGSSRPQHGRAALFKKAAVLLYADIAGPLEETSLRGARYALTFIDDCTRFAWTFLIRHKNDVGAALEQLRKDRHVVNALRGATLQTDSDAVFKSQDFTDLCLAFDIKQRFSPPHSQAKNGSAERTFRTLFETARTMLFAADLDKPFWGFAVQHATLLHNIAPRRSLKDKSPFEALTGHAFDVSLLRVFGSPAYVHVEKSSTRHKLDPRSRVGVYVGFAEEDQAHVVWMPDTRRVVHTIHARFGAIKNKDAASSQQQQEQDDSGASASHANKTAQRSTEDSATGAPTAPRAGEPQLQPRALGGSVWDQLLLSETLGDKDTSGGSTTTCHVATSAAGTGEKTSAVGGHLPDIAAGSVATSAEPATVKEALASPDSEEWRQAILDEFAAMQANDVYDVVPRADLPKGHKLLRSMVIFRRKRDDQGKVIKYKARWVAKGYSQVHGVNYTDTFAPTATIAAIRTMLAMAVARGMDIQQMDVNTAFLNAPVDHEIYVQPPAVDGIFSPNTVLRLKRGLYGLKQSPRLWNHTLDAWMREQDFVATATDACIYRRTCKGGKVMWVAVYVDDLLIFADSDSDMAAFKNSISKRFKMKDLGSPDICLGIKVQHDRKARTVTMSQEHYLRSVLETFGMADCKPVGTPLCTGYVDKPADKEEPLPDVPFRELLGSLLYAATMTRPDISAAVSILSRRMQHFGMDHWKAAKHLLRYIKGTLSYTIKYAATGDTSNGSTADGVLSAYSDASFASDVDTRRSRTGFVVFCSTGPVSWNSKLQATVATASADAEYMALAATAQELMFLRQLQEELTGAALCEPTLVHTDNQPAQRVAEHAASRMRHILVKYHYIRECVDTKRIVLSYLATEHMIADLLTKILPRPKTAQFCTMLFDQRPLPGCQPRARPHSGRTSTQQRADGVLHIAQTQAINDIINDYNLAAAASVSTPMRVGIDASSISEQPDRRLPFRNLVGSLLYLANRTRPDVSFACGLLCRYMDRYTTVHWQAAKHVVRYLKATSEHGLLFKRRSGTRKDQPLDLVCYSDASFGTDQLTGRSTTGFTCYINGCLVSWSSRLQPTVALSTAEAEYMAISAAAQDVVFLRQLLMDLDEPEAGATKMLTDNQAAIAIGNDHVTKPRTKHIPGTPPLRAELIADGTIVLQHCPGHADGCRRADQGTGQAHLSSSTCHDWWEPRRLRRSRGRQLRGSVESQ</sequence>
<dbReference type="KEGG" id="sre:PTSG_11916"/>
<feature type="compositionally biased region" description="Low complexity" evidence="1">
    <location>
        <begin position="626"/>
        <end position="643"/>
    </location>
</feature>
<gene>
    <name evidence="3" type="ORF">PTSG_11916</name>
</gene>
<proteinExistence type="predicted"/>
<name>F2U355_SALR5</name>